<sequence length="234" mass="25638">PIFPQLVKPYRDMKVDSRNIVKPGYVFPLKQAKGSAKLKVTCVVANQKVIQPPKNVRLAKNPLTGTVPAKPEDLSDNANSVATLFELGAFRFIDCGDLTWNVEAKLVTPFNVIGTVDVYQVNHHGLDSSNNPVMINSLAPTVSVMNNGHTKGCGAGSFAALKGAKSIQAMWQVHKNLRKKDPENNTIEDYIANLTDRDGCKGHYLKLSVAADGKTYSMSNPRNGQKVTYQTKKR</sequence>
<dbReference type="PANTHER" id="PTHR30619">
    <property type="entry name" value="DNA INTERNALIZATION/COMPETENCE PROTEIN COMEC/REC2"/>
    <property type="match status" value="1"/>
</dbReference>
<dbReference type="AlphaFoldDB" id="A0A382Q6S6"/>
<organism evidence="1">
    <name type="scientific">marine metagenome</name>
    <dbReference type="NCBI Taxonomy" id="408172"/>
    <lineage>
        <taxon>unclassified sequences</taxon>
        <taxon>metagenomes</taxon>
        <taxon>ecological metagenomes</taxon>
    </lineage>
</organism>
<dbReference type="Gene3D" id="3.60.15.10">
    <property type="entry name" value="Ribonuclease Z/Hydroxyacylglutathione hydrolase-like"/>
    <property type="match status" value="1"/>
</dbReference>
<reference evidence="1" key="1">
    <citation type="submission" date="2018-05" db="EMBL/GenBank/DDBJ databases">
        <authorList>
            <person name="Lanie J.A."/>
            <person name="Ng W.-L."/>
            <person name="Kazmierczak K.M."/>
            <person name="Andrzejewski T.M."/>
            <person name="Davidsen T.M."/>
            <person name="Wayne K.J."/>
            <person name="Tettelin H."/>
            <person name="Glass J.I."/>
            <person name="Rusch D."/>
            <person name="Podicherti R."/>
            <person name="Tsui H.-C.T."/>
            <person name="Winkler M.E."/>
        </authorList>
    </citation>
    <scope>NUCLEOTIDE SEQUENCE</scope>
</reference>
<proteinExistence type="predicted"/>
<dbReference type="PANTHER" id="PTHR30619:SF1">
    <property type="entry name" value="RECOMBINATION PROTEIN 2"/>
    <property type="match status" value="1"/>
</dbReference>
<name>A0A382Q6S6_9ZZZZ</name>
<feature type="non-terminal residue" evidence="1">
    <location>
        <position position="1"/>
    </location>
</feature>
<accession>A0A382Q6S6</accession>
<protein>
    <recommendedName>
        <fullName evidence="2">Metallo-beta-lactamase domain-containing protein</fullName>
    </recommendedName>
</protein>
<gene>
    <name evidence="1" type="ORF">METZ01_LOCUS333534</name>
</gene>
<evidence type="ECO:0000313" key="1">
    <source>
        <dbReference type="EMBL" id="SVC80680.1"/>
    </source>
</evidence>
<evidence type="ECO:0008006" key="2">
    <source>
        <dbReference type="Google" id="ProtNLM"/>
    </source>
</evidence>
<dbReference type="EMBL" id="UINC01112037">
    <property type="protein sequence ID" value="SVC80680.1"/>
    <property type="molecule type" value="Genomic_DNA"/>
</dbReference>
<dbReference type="InterPro" id="IPR052159">
    <property type="entry name" value="Competence_DNA_uptake"/>
</dbReference>
<dbReference type="InterPro" id="IPR036866">
    <property type="entry name" value="RibonucZ/Hydroxyglut_hydro"/>
</dbReference>